<feature type="non-terminal residue" evidence="2">
    <location>
        <position position="267"/>
    </location>
</feature>
<name>A0A6J4IWA4_9ACTN</name>
<protein>
    <submittedName>
        <fullName evidence="2">Uncharacterized protein</fullName>
    </submittedName>
</protein>
<reference evidence="2" key="1">
    <citation type="submission" date="2020-02" db="EMBL/GenBank/DDBJ databases">
        <authorList>
            <person name="Meier V. D."/>
        </authorList>
    </citation>
    <scope>NUCLEOTIDE SEQUENCE</scope>
    <source>
        <strain evidence="2">AVDCRST_MAG57</strain>
    </source>
</reference>
<feature type="compositionally biased region" description="Low complexity" evidence="1">
    <location>
        <begin position="79"/>
        <end position="94"/>
    </location>
</feature>
<feature type="compositionally biased region" description="Basic residues" evidence="1">
    <location>
        <begin position="125"/>
        <end position="154"/>
    </location>
</feature>
<dbReference type="EMBL" id="CADCTI010000233">
    <property type="protein sequence ID" value="CAA9263936.1"/>
    <property type="molecule type" value="Genomic_DNA"/>
</dbReference>
<feature type="non-terminal residue" evidence="2">
    <location>
        <position position="1"/>
    </location>
</feature>
<gene>
    <name evidence="2" type="ORF">AVDCRST_MAG57-2756</name>
</gene>
<feature type="region of interest" description="Disordered" evidence="1">
    <location>
        <begin position="203"/>
        <end position="267"/>
    </location>
</feature>
<dbReference type="AlphaFoldDB" id="A0A6J4IWA4"/>
<feature type="compositionally biased region" description="Basic and acidic residues" evidence="1">
    <location>
        <begin position="66"/>
        <end position="75"/>
    </location>
</feature>
<sequence>ARSLRRCVRRPRPVLAVALVDAAVHRRVARRPVEDRDAAGMAPTPGPAPRGDGGGRVPTGRSRTPPADRRPDPLRRPHLAAALAGERRGAAPPSRRSRRRAAGRTLVRRADVPGLRLGGDARPGRAGRRAGRRDGWHRRAGSRRRRRGGGRPRRPPGMGGGGPADRRLRAPLRMLPAAADAGGRPAGVREPAGARPPCLRRCLPRAARRRHRRLRADGRGRRAERREGARPADRGRGRADGRRAVHRPAPGTVAPAAGLVPAAGLSV</sequence>
<organism evidence="2">
    <name type="scientific">uncultured Blastococcus sp</name>
    <dbReference type="NCBI Taxonomy" id="217144"/>
    <lineage>
        <taxon>Bacteria</taxon>
        <taxon>Bacillati</taxon>
        <taxon>Actinomycetota</taxon>
        <taxon>Actinomycetes</taxon>
        <taxon>Geodermatophilales</taxon>
        <taxon>Geodermatophilaceae</taxon>
        <taxon>Blastococcus</taxon>
        <taxon>environmental samples</taxon>
    </lineage>
</organism>
<feature type="region of interest" description="Disordered" evidence="1">
    <location>
        <begin position="23"/>
        <end position="169"/>
    </location>
</feature>
<feature type="compositionally biased region" description="Basic residues" evidence="1">
    <location>
        <begin position="203"/>
        <end position="214"/>
    </location>
</feature>
<evidence type="ECO:0000256" key="1">
    <source>
        <dbReference type="SAM" id="MobiDB-lite"/>
    </source>
</evidence>
<evidence type="ECO:0000313" key="2">
    <source>
        <dbReference type="EMBL" id="CAA9263936.1"/>
    </source>
</evidence>
<proteinExistence type="predicted"/>
<feature type="compositionally biased region" description="Low complexity" evidence="1">
    <location>
        <begin position="248"/>
        <end position="267"/>
    </location>
</feature>
<feature type="compositionally biased region" description="Basic and acidic residues" evidence="1">
    <location>
        <begin position="215"/>
        <end position="243"/>
    </location>
</feature>
<accession>A0A6J4IWA4</accession>